<dbReference type="Proteomes" id="UP000799771">
    <property type="component" value="Unassembled WGS sequence"/>
</dbReference>
<accession>A0A6A6AMG3</accession>
<reference evidence="1" key="1">
    <citation type="journal article" date="2020" name="Stud. Mycol.">
        <title>101 Dothideomycetes genomes: a test case for predicting lifestyles and emergence of pathogens.</title>
        <authorList>
            <person name="Haridas S."/>
            <person name="Albert R."/>
            <person name="Binder M."/>
            <person name="Bloem J."/>
            <person name="Labutti K."/>
            <person name="Salamov A."/>
            <person name="Andreopoulos B."/>
            <person name="Baker S."/>
            <person name="Barry K."/>
            <person name="Bills G."/>
            <person name="Bluhm B."/>
            <person name="Cannon C."/>
            <person name="Castanera R."/>
            <person name="Culley D."/>
            <person name="Daum C."/>
            <person name="Ezra D."/>
            <person name="Gonzalez J."/>
            <person name="Henrissat B."/>
            <person name="Kuo A."/>
            <person name="Liang C."/>
            <person name="Lipzen A."/>
            <person name="Lutzoni F."/>
            <person name="Magnuson J."/>
            <person name="Mondo S."/>
            <person name="Nolan M."/>
            <person name="Ohm R."/>
            <person name="Pangilinan J."/>
            <person name="Park H.-J."/>
            <person name="Ramirez L."/>
            <person name="Alfaro M."/>
            <person name="Sun H."/>
            <person name="Tritt A."/>
            <person name="Yoshinaga Y."/>
            <person name="Zwiers L.-H."/>
            <person name="Turgeon B."/>
            <person name="Goodwin S."/>
            <person name="Spatafora J."/>
            <person name="Crous P."/>
            <person name="Grigoriev I."/>
        </authorList>
    </citation>
    <scope>NUCLEOTIDE SEQUENCE</scope>
    <source>
        <strain evidence="1">CBS 119687</strain>
    </source>
</reference>
<gene>
    <name evidence="1" type="ORF">P153DRAFT_331643</name>
</gene>
<evidence type="ECO:0000313" key="1">
    <source>
        <dbReference type="EMBL" id="KAF2133172.1"/>
    </source>
</evidence>
<proteinExistence type="predicted"/>
<dbReference type="OrthoDB" id="3758401at2759"/>
<dbReference type="AlphaFoldDB" id="A0A6A6AMG3"/>
<dbReference type="RefSeq" id="XP_033527559.1">
    <property type="nucleotide sequence ID" value="XM_033665473.1"/>
</dbReference>
<dbReference type="EMBL" id="ML977499">
    <property type="protein sequence ID" value="KAF2133172.1"/>
    <property type="molecule type" value="Genomic_DNA"/>
</dbReference>
<evidence type="ECO:0000313" key="2">
    <source>
        <dbReference type="Proteomes" id="UP000799771"/>
    </source>
</evidence>
<keyword evidence="2" id="KW-1185">Reference proteome</keyword>
<name>A0A6A6AMG3_9PLEO</name>
<protein>
    <submittedName>
        <fullName evidence="1">Uncharacterized protein</fullName>
    </submittedName>
</protein>
<sequence>MTMQLEPIPMEIDCVEPPSPGSDESQISFTNDYESLPSSGPPKHAHIIDLAGYDECAELGGTISLQDAIVTTLFNVSPETLCSFLSPTVHTFKAIFKGNKQLVIWRKGLEVFIGLFEHHQSLKVYGFEHIAGLLIGYDGSWHLKVTAGDAYSNPKWPDVWAGKFESYGGISKMVVELDEVGMERRASVMGESILRGRYWGCKKDIKST</sequence>
<organism evidence="1 2">
    <name type="scientific">Dothidotthia symphoricarpi CBS 119687</name>
    <dbReference type="NCBI Taxonomy" id="1392245"/>
    <lineage>
        <taxon>Eukaryota</taxon>
        <taxon>Fungi</taxon>
        <taxon>Dikarya</taxon>
        <taxon>Ascomycota</taxon>
        <taxon>Pezizomycotina</taxon>
        <taxon>Dothideomycetes</taxon>
        <taxon>Pleosporomycetidae</taxon>
        <taxon>Pleosporales</taxon>
        <taxon>Dothidotthiaceae</taxon>
        <taxon>Dothidotthia</taxon>
    </lineage>
</organism>
<dbReference type="GeneID" id="54405905"/>